<dbReference type="AlphaFoldDB" id="A0A0X3PGW1"/>
<reference evidence="3" key="1">
    <citation type="submission" date="2016-01" db="EMBL/GenBank/DDBJ databases">
        <title>Reference transcriptome for the parasite Schistocephalus solidus: insights into the molecular evolution of parasitism.</title>
        <authorList>
            <person name="Hebert F.O."/>
            <person name="Grambauer S."/>
            <person name="Barber I."/>
            <person name="Landry C.R."/>
            <person name="Aubin-Horth N."/>
        </authorList>
    </citation>
    <scope>NUCLEOTIDE SEQUENCE</scope>
</reference>
<feature type="domain" description="Fibronectin type-III" evidence="2">
    <location>
        <begin position="27"/>
        <end position="115"/>
    </location>
</feature>
<feature type="signal peptide" evidence="1">
    <location>
        <begin position="1"/>
        <end position="20"/>
    </location>
</feature>
<protein>
    <recommendedName>
        <fullName evidence="2">Fibronectin type-III domain-containing protein</fullName>
    </recommendedName>
</protein>
<dbReference type="InterPro" id="IPR013783">
    <property type="entry name" value="Ig-like_fold"/>
</dbReference>
<keyword evidence="1" id="KW-0732">Signal</keyword>
<evidence type="ECO:0000313" key="3">
    <source>
        <dbReference type="EMBL" id="JAP51009.1"/>
    </source>
</evidence>
<dbReference type="Gene3D" id="2.60.40.10">
    <property type="entry name" value="Immunoglobulins"/>
    <property type="match status" value="2"/>
</dbReference>
<dbReference type="EMBL" id="GEEE01012216">
    <property type="protein sequence ID" value="JAP51009.1"/>
    <property type="molecule type" value="Transcribed_RNA"/>
</dbReference>
<organism evidence="3">
    <name type="scientific">Schistocephalus solidus</name>
    <name type="common">Tapeworm</name>
    <dbReference type="NCBI Taxonomy" id="70667"/>
    <lineage>
        <taxon>Eukaryota</taxon>
        <taxon>Metazoa</taxon>
        <taxon>Spiralia</taxon>
        <taxon>Lophotrochozoa</taxon>
        <taxon>Platyhelminthes</taxon>
        <taxon>Cestoda</taxon>
        <taxon>Eucestoda</taxon>
        <taxon>Diphyllobothriidea</taxon>
        <taxon>Diphyllobothriidae</taxon>
        <taxon>Schistocephalus</taxon>
    </lineage>
</organism>
<dbReference type="InterPro" id="IPR003961">
    <property type="entry name" value="FN3_dom"/>
</dbReference>
<accession>A0A0X3PGW1</accession>
<sequence length="203" mass="23079">MHSILCIFTLIDLVLTCSKAQDKSIATISNLRATEVFSDRIHLIWSESEVLQKLNKTYSVITMPSDWPSAATRNNYFIAINLQPFSLYDFKVYRESANGIIIAPVLSLTVRTKREGIHQLEAVVCSQTEIVLSWIFDQGSKKRKVFFTVIMTPETHAPIQTDNTMIDIHKLQPSTTYTFEVCTHDTNGKMKRPGVKRSATTYD</sequence>
<dbReference type="PROSITE" id="PS50853">
    <property type="entry name" value="FN3"/>
    <property type="match status" value="1"/>
</dbReference>
<dbReference type="InterPro" id="IPR036116">
    <property type="entry name" value="FN3_sf"/>
</dbReference>
<gene>
    <name evidence="3" type="ORF">TR145216</name>
</gene>
<dbReference type="CDD" id="cd00063">
    <property type="entry name" value="FN3"/>
    <property type="match status" value="2"/>
</dbReference>
<name>A0A0X3PGW1_SCHSO</name>
<evidence type="ECO:0000256" key="1">
    <source>
        <dbReference type="SAM" id="SignalP"/>
    </source>
</evidence>
<dbReference type="SUPFAM" id="SSF49265">
    <property type="entry name" value="Fibronectin type III"/>
    <property type="match status" value="1"/>
</dbReference>
<evidence type="ECO:0000259" key="2">
    <source>
        <dbReference type="PROSITE" id="PS50853"/>
    </source>
</evidence>
<proteinExistence type="predicted"/>
<feature type="chain" id="PRO_5007051114" description="Fibronectin type-III domain-containing protein" evidence="1">
    <location>
        <begin position="21"/>
        <end position="203"/>
    </location>
</feature>